<feature type="signal peptide" evidence="1">
    <location>
        <begin position="1"/>
        <end position="18"/>
    </location>
</feature>
<keyword evidence="3" id="KW-1185">Reference proteome</keyword>
<protein>
    <submittedName>
        <fullName evidence="2">Uncharacterized protein</fullName>
    </submittedName>
</protein>
<dbReference type="OrthoDB" id="4566586at2759"/>
<organism evidence="2 3">
    <name type="scientific">Fusarium albosuccineum</name>
    <dbReference type="NCBI Taxonomy" id="1237068"/>
    <lineage>
        <taxon>Eukaryota</taxon>
        <taxon>Fungi</taxon>
        <taxon>Dikarya</taxon>
        <taxon>Ascomycota</taxon>
        <taxon>Pezizomycotina</taxon>
        <taxon>Sordariomycetes</taxon>
        <taxon>Hypocreomycetidae</taxon>
        <taxon>Hypocreales</taxon>
        <taxon>Nectriaceae</taxon>
        <taxon>Fusarium</taxon>
        <taxon>Fusarium decemcellulare species complex</taxon>
    </lineage>
</organism>
<gene>
    <name evidence="2" type="ORF">FALBO_12909</name>
</gene>
<dbReference type="EMBL" id="JAADYS010001972">
    <property type="protein sequence ID" value="KAF4460310.1"/>
    <property type="molecule type" value="Genomic_DNA"/>
</dbReference>
<comment type="caution">
    <text evidence="2">The sequence shown here is derived from an EMBL/GenBank/DDBJ whole genome shotgun (WGS) entry which is preliminary data.</text>
</comment>
<dbReference type="AlphaFoldDB" id="A0A8H4L265"/>
<name>A0A8H4L265_9HYPO</name>
<evidence type="ECO:0000313" key="2">
    <source>
        <dbReference type="EMBL" id="KAF4460310.1"/>
    </source>
</evidence>
<keyword evidence="1" id="KW-0732">Signal</keyword>
<dbReference type="Proteomes" id="UP000554235">
    <property type="component" value="Unassembled WGS sequence"/>
</dbReference>
<feature type="chain" id="PRO_5034423872" evidence="1">
    <location>
        <begin position="19"/>
        <end position="179"/>
    </location>
</feature>
<evidence type="ECO:0000313" key="3">
    <source>
        <dbReference type="Proteomes" id="UP000554235"/>
    </source>
</evidence>
<accession>A0A8H4L265</accession>
<reference evidence="2 3" key="1">
    <citation type="submission" date="2020-01" db="EMBL/GenBank/DDBJ databases">
        <title>Identification and distribution of gene clusters putatively required for synthesis of sphingolipid metabolism inhibitors in phylogenetically diverse species of the filamentous fungus Fusarium.</title>
        <authorList>
            <person name="Kim H.-S."/>
            <person name="Busman M."/>
            <person name="Brown D.W."/>
            <person name="Divon H."/>
            <person name="Uhlig S."/>
            <person name="Proctor R.H."/>
        </authorList>
    </citation>
    <scope>NUCLEOTIDE SEQUENCE [LARGE SCALE GENOMIC DNA]</scope>
    <source>
        <strain evidence="2 3">NRRL 20459</strain>
    </source>
</reference>
<sequence length="179" mass="19650">MFSSKILITALLAFGASAVPVQSDTRDIKHSLDKEYNLKEPTDLTTTYNDPGEKREAAGHDKRCVWNDGHGDISCGYFSIVFGDNSIEGGKSKVTIRGETWKTEGNLNCGNGGDVWTTFTSPLPWTVDVHSGNACKTTISGHWDNTWVKYSAEFLNLPSDTRCGDVGKLNKSRRCLVKA</sequence>
<evidence type="ECO:0000256" key="1">
    <source>
        <dbReference type="SAM" id="SignalP"/>
    </source>
</evidence>
<proteinExistence type="predicted"/>